<dbReference type="RefSeq" id="WP_203807617.1">
    <property type="nucleotide sequence ID" value="NZ_BAAAQE010000112.1"/>
</dbReference>
<protein>
    <recommendedName>
        <fullName evidence="2">DUF4166 domain-containing protein</fullName>
    </recommendedName>
</protein>
<dbReference type="EMBL" id="BOMG01000109">
    <property type="protein sequence ID" value="GID60518.1"/>
    <property type="molecule type" value="Genomic_DNA"/>
</dbReference>
<name>A0ABQ3XPU9_9ACTN</name>
<feature type="domain" description="DUF4166" evidence="2">
    <location>
        <begin position="16"/>
        <end position="199"/>
    </location>
</feature>
<sequence>MTSVFQQAMGDGFNRLHPRLQRRFGVDGERDQGCIGTGVMDRVWRGGAFTVPFLRLGTLRHILFPETGAAIPFTIENYAYRDTYARPTLTFVRTFQVRPHRRRRFDATMVHDPVRNVVVDYLGTTQHLAVDLDVSTDGAGGLRLRSTTQTFRGGIRCPGAVTGDAEVHETWDADAGCFRIRVSVTNRRFGPLFGYHGSFTTSYVPAGTPVPAAVRPLRENPPDQIWALPPSTASSEPFM</sequence>
<evidence type="ECO:0000313" key="4">
    <source>
        <dbReference type="Proteomes" id="UP000612282"/>
    </source>
</evidence>
<reference evidence="3 4" key="1">
    <citation type="submission" date="2021-01" db="EMBL/GenBank/DDBJ databases">
        <title>Whole genome shotgun sequence of Actinoplanes couchii NBRC 106145.</title>
        <authorList>
            <person name="Komaki H."/>
            <person name="Tamura T."/>
        </authorList>
    </citation>
    <scope>NUCLEOTIDE SEQUENCE [LARGE SCALE GENOMIC DNA]</scope>
    <source>
        <strain evidence="3 4">NBRC 106145</strain>
    </source>
</reference>
<comment type="caution">
    <text evidence="3">The sequence shown here is derived from an EMBL/GenBank/DDBJ whole genome shotgun (WGS) entry which is preliminary data.</text>
</comment>
<dbReference type="Proteomes" id="UP000612282">
    <property type="component" value="Unassembled WGS sequence"/>
</dbReference>
<dbReference type="Pfam" id="PF13761">
    <property type="entry name" value="DUF4166"/>
    <property type="match status" value="1"/>
</dbReference>
<feature type="region of interest" description="Disordered" evidence="1">
    <location>
        <begin position="220"/>
        <end position="239"/>
    </location>
</feature>
<evidence type="ECO:0000256" key="1">
    <source>
        <dbReference type="SAM" id="MobiDB-lite"/>
    </source>
</evidence>
<organism evidence="3 4">
    <name type="scientific">Actinoplanes couchii</name>
    <dbReference type="NCBI Taxonomy" id="403638"/>
    <lineage>
        <taxon>Bacteria</taxon>
        <taxon>Bacillati</taxon>
        <taxon>Actinomycetota</taxon>
        <taxon>Actinomycetes</taxon>
        <taxon>Micromonosporales</taxon>
        <taxon>Micromonosporaceae</taxon>
        <taxon>Actinoplanes</taxon>
    </lineage>
</organism>
<evidence type="ECO:0000259" key="2">
    <source>
        <dbReference type="Pfam" id="PF13761"/>
    </source>
</evidence>
<accession>A0ABQ3XPU9</accession>
<evidence type="ECO:0000313" key="3">
    <source>
        <dbReference type="EMBL" id="GID60518.1"/>
    </source>
</evidence>
<proteinExistence type="predicted"/>
<gene>
    <name evidence="3" type="ORF">Aco03nite_089220</name>
</gene>
<dbReference type="InterPro" id="IPR025311">
    <property type="entry name" value="DUF4166"/>
</dbReference>
<keyword evidence="4" id="KW-1185">Reference proteome</keyword>